<feature type="signal peptide" evidence="1">
    <location>
        <begin position="1"/>
        <end position="16"/>
    </location>
</feature>
<dbReference type="AlphaFoldDB" id="A0A2A9P6P1"/>
<evidence type="ECO:0000256" key="1">
    <source>
        <dbReference type="SAM" id="SignalP"/>
    </source>
</evidence>
<keyword evidence="3" id="KW-1185">Reference proteome</keyword>
<comment type="caution">
    <text evidence="2">The sequence shown here is derived from an EMBL/GenBank/DDBJ whole genome shotgun (WGS) entry which is preliminary data.</text>
</comment>
<protein>
    <submittedName>
        <fullName evidence="2">Uncharacterized protein</fullName>
    </submittedName>
</protein>
<evidence type="ECO:0000313" key="2">
    <source>
        <dbReference type="EMBL" id="PFH56530.1"/>
    </source>
</evidence>
<feature type="chain" id="PRO_5012315329" evidence="1">
    <location>
        <begin position="17"/>
        <end position="115"/>
    </location>
</feature>
<gene>
    <name evidence="2" type="ORF">XA68_16390</name>
</gene>
<dbReference type="EMBL" id="LAZP02000560">
    <property type="protein sequence ID" value="PFH56530.1"/>
    <property type="molecule type" value="Genomic_DNA"/>
</dbReference>
<dbReference type="Proteomes" id="UP000037136">
    <property type="component" value="Unassembled WGS sequence"/>
</dbReference>
<accession>A0A2A9P6P1</accession>
<reference evidence="2 3" key="2">
    <citation type="journal article" date="2017" name="Sci. Rep.">
        <title>Ant-infecting Ophiocordyceps genomes reveal a high diversity of potential behavioral manipulation genes and a possible major role for enterotoxins.</title>
        <authorList>
            <person name="de Bekker C."/>
            <person name="Ohm R.A."/>
            <person name="Evans H.C."/>
            <person name="Brachmann A."/>
            <person name="Hughes D.P."/>
        </authorList>
    </citation>
    <scope>NUCLEOTIDE SEQUENCE [LARGE SCALE GENOMIC DNA]</scope>
    <source>
        <strain evidence="2 3">SC16a</strain>
    </source>
</reference>
<organism evidence="2 3">
    <name type="scientific">Ophiocordyceps unilateralis</name>
    <name type="common">Zombie-ant fungus</name>
    <name type="synonym">Torrubia unilateralis</name>
    <dbReference type="NCBI Taxonomy" id="268505"/>
    <lineage>
        <taxon>Eukaryota</taxon>
        <taxon>Fungi</taxon>
        <taxon>Dikarya</taxon>
        <taxon>Ascomycota</taxon>
        <taxon>Pezizomycotina</taxon>
        <taxon>Sordariomycetes</taxon>
        <taxon>Hypocreomycetidae</taxon>
        <taxon>Hypocreales</taxon>
        <taxon>Ophiocordycipitaceae</taxon>
        <taxon>Ophiocordyceps</taxon>
    </lineage>
</organism>
<sequence>MHIAAAMALLAGLSLATPAPKPEFDVLGLIKQTEQAPGRPLMTKERLEASCASGWGLRQSFPDKETCMADLACFASLHKMQTDQLKDPRKAAEVVVDKDELAACTKAALQKKVFG</sequence>
<name>A0A2A9P6P1_OPHUN</name>
<proteinExistence type="predicted"/>
<reference evidence="2 3" key="1">
    <citation type="journal article" date="2015" name="BMC Genomics">
        <title>Gene expression during zombie ant biting behavior reflects the complexity underlying fungal parasitic behavioral manipulation.</title>
        <authorList>
            <person name="de Bekker C."/>
            <person name="Ohm R.A."/>
            <person name="Loreto R.G."/>
            <person name="Sebastian A."/>
            <person name="Albert I."/>
            <person name="Merrow M."/>
            <person name="Brachmann A."/>
            <person name="Hughes D.P."/>
        </authorList>
    </citation>
    <scope>NUCLEOTIDE SEQUENCE [LARGE SCALE GENOMIC DNA]</scope>
    <source>
        <strain evidence="2 3">SC16a</strain>
    </source>
</reference>
<evidence type="ECO:0000313" key="3">
    <source>
        <dbReference type="Proteomes" id="UP000037136"/>
    </source>
</evidence>
<keyword evidence="1" id="KW-0732">Signal</keyword>